<evidence type="ECO:0000259" key="7">
    <source>
        <dbReference type="Pfam" id="PF01048"/>
    </source>
</evidence>
<dbReference type="PANTHER" id="PTHR43691:SF11">
    <property type="entry name" value="FI09636P-RELATED"/>
    <property type="match status" value="1"/>
</dbReference>
<dbReference type="GO" id="GO:0004850">
    <property type="term" value="F:uridine phosphorylase activity"/>
    <property type="evidence" value="ECO:0007669"/>
    <property type="project" value="UniProtKB-EC"/>
</dbReference>
<protein>
    <recommendedName>
        <fullName evidence="3">Uridine phosphorylase</fullName>
        <ecNumber evidence="2">2.4.2.3</ecNumber>
    </recommendedName>
</protein>
<sequence length="246" mass="26000">MPTPTPHISAAPGDFAEAILLPGDPLRAKHIAEHHLDDAREVTAVRNVLGYTGSYRDMPVSVMGTGMGIPSASIYSSELITEYGVKRLVRVGSCGAVQDHVQLRDVILAVGACTDSQVNRARYGGLDFAATADFGLLRTAAEAAEAAGLPYRAGNVHSSDLFYDPRAATGYFDRMNAMGVLAVEMEAAGIYGVAAENGARALTVLTVSDHIRSGEATTSDERQTTFDDMVRIALDGLVLDAERATA</sequence>
<dbReference type="Gene3D" id="3.40.50.1580">
    <property type="entry name" value="Nucleoside phosphorylase domain"/>
    <property type="match status" value="1"/>
</dbReference>
<keyword evidence="4" id="KW-0328">Glycosyltransferase</keyword>
<evidence type="ECO:0000313" key="9">
    <source>
        <dbReference type="Proteomes" id="UP000650511"/>
    </source>
</evidence>
<evidence type="ECO:0000256" key="3">
    <source>
        <dbReference type="ARBA" id="ARBA00021980"/>
    </source>
</evidence>
<dbReference type="InterPro" id="IPR035994">
    <property type="entry name" value="Nucleoside_phosphorylase_sf"/>
</dbReference>
<dbReference type="NCBIfam" id="NF004489">
    <property type="entry name" value="PRK05819.1"/>
    <property type="match status" value="1"/>
</dbReference>
<proteinExistence type="inferred from homology"/>
<dbReference type="SUPFAM" id="SSF53167">
    <property type="entry name" value="Purine and uridine phosphorylases"/>
    <property type="match status" value="1"/>
</dbReference>
<comment type="catalytic activity">
    <reaction evidence="6">
        <text>uridine + phosphate = alpha-D-ribose 1-phosphate + uracil</text>
        <dbReference type="Rhea" id="RHEA:24388"/>
        <dbReference type="ChEBI" id="CHEBI:16704"/>
        <dbReference type="ChEBI" id="CHEBI:17568"/>
        <dbReference type="ChEBI" id="CHEBI:43474"/>
        <dbReference type="ChEBI" id="CHEBI:57720"/>
        <dbReference type="EC" id="2.4.2.3"/>
    </reaction>
</comment>
<dbReference type="InterPro" id="IPR018016">
    <property type="entry name" value="Nucleoside_phosphorylase_CS"/>
</dbReference>
<evidence type="ECO:0000256" key="1">
    <source>
        <dbReference type="ARBA" id="ARBA00010456"/>
    </source>
</evidence>
<dbReference type="InterPro" id="IPR000845">
    <property type="entry name" value="Nucleoside_phosphorylase_d"/>
</dbReference>
<accession>A0A8J3ADE4</accession>
<dbReference type="HAMAP" id="MF_01627">
    <property type="entry name" value="Pur_nucleosid_phosp"/>
    <property type="match status" value="1"/>
</dbReference>
<name>A0A8J3ADE4_9ACTN</name>
<dbReference type="Proteomes" id="UP000650511">
    <property type="component" value="Unassembled WGS sequence"/>
</dbReference>
<comment type="caution">
    <text evidence="8">The sequence shown here is derived from an EMBL/GenBank/DDBJ whole genome shotgun (WGS) entry which is preliminary data.</text>
</comment>
<dbReference type="GO" id="GO:0005829">
    <property type="term" value="C:cytosol"/>
    <property type="evidence" value="ECO:0007669"/>
    <property type="project" value="TreeGrafter"/>
</dbReference>
<dbReference type="CDD" id="cd09006">
    <property type="entry name" value="PNP_EcPNPI-like"/>
    <property type="match status" value="1"/>
</dbReference>
<reference evidence="8" key="2">
    <citation type="submission" date="2020-09" db="EMBL/GenBank/DDBJ databases">
        <authorList>
            <person name="Sun Q."/>
            <person name="Zhou Y."/>
        </authorList>
    </citation>
    <scope>NUCLEOTIDE SEQUENCE</scope>
    <source>
        <strain evidence="8">CGMCC 1.14988</strain>
    </source>
</reference>
<dbReference type="EC" id="2.4.2.3" evidence="2"/>
<evidence type="ECO:0000256" key="2">
    <source>
        <dbReference type="ARBA" id="ARBA00011888"/>
    </source>
</evidence>
<dbReference type="Pfam" id="PF01048">
    <property type="entry name" value="PNP_UDP_1"/>
    <property type="match status" value="1"/>
</dbReference>
<dbReference type="GO" id="GO:0006152">
    <property type="term" value="P:purine nucleoside catabolic process"/>
    <property type="evidence" value="ECO:0007669"/>
    <property type="project" value="TreeGrafter"/>
</dbReference>
<comment type="similarity">
    <text evidence="1">Belongs to the PNP/UDP phosphorylase family.</text>
</comment>
<keyword evidence="5" id="KW-0808">Transferase</keyword>
<evidence type="ECO:0000256" key="5">
    <source>
        <dbReference type="ARBA" id="ARBA00022679"/>
    </source>
</evidence>
<dbReference type="PANTHER" id="PTHR43691">
    <property type="entry name" value="URIDINE PHOSPHORYLASE"/>
    <property type="match status" value="1"/>
</dbReference>
<reference evidence="8" key="1">
    <citation type="journal article" date="2014" name="Int. J. Syst. Evol. Microbiol.">
        <title>Complete genome sequence of Corynebacterium casei LMG S-19264T (=DSM 44701T), isolated from a smear-ripened cheese.</title>
        <authorList>
            <consortium name="US DOE Joint Genome Institute (JGI-PGF)"/>
            <person name="Walter F."/>
            <person name="Albersmeier A."/>
            <person name="Kalinowski J."/>
            <person name="Ruckert C."/>
        </authorList>
    </citation>
    <scope>NUCLEOTIDE SEQUENCE</scope>
    <source>
        <strain evidence="8">CGMCC 1.14988</strain>
    </source>
</reference>
<organism evidence="8 9">
    <name type="scientific">Egicoccus halophilus</name>
    <dbReference type="NCBI Taxonomy" id="1670830"/>
    <lineage>
        <taxon>Bacteria</taxon>
        <taxon>Bacillati</taxon>
        <taxon>Actinomycetota</taxon>
        <taxon>Nitriliruptoria</taxon>
        <taxon>Egicoccales</taxon>
        <taxon>Egicoccaceae</taxon>
        <taxon>Egicoccus</taxon>
    </lineage>
</organism>
<dbReference type="GO" id="GO:0004731">
    <property type="term" value="F:purine-nucleoside phosphorylase activity"/>
    <property type="evidence" value="ECO:0007669"/>
    <property type="project" value="InterPro"/>
</dbReference>
<evidence type="ECO:0000256" key="4">
    <source>
        <dbReference type="ARBA" id="ARBA00022676"/>
    </source>
</evidence>
<dbReference type="AlphaFoldDB" id="A0A8J3ADE4"/>
<evidence type="ECO:0000256" key="6">
    <source>
        <dbReference type="ARBA" id="ARBA00048447"/>
    </source>
</evidence>
<dbReference type="NCBIfam" id="NF009914">
    <property type="entry name" value="PRK13374.1"/>
    <property type="match status" value="1"/>
</dbReference>
<dbReference type="NCBIfam" id="TIGR00107">
    <property type="entry name" value="deoD"/>
    <property type="match status" value="1"/>
</dbReference>
<dbReference type="PROSITE" id="PS01232">
    <property type="entry name" value="PNP_UDP_1"/>
    <property type="match status" value="1"/>
</dbReference>
<dbReference type="InterPro" id="IPR004402">
    <property type="entry name" value="DeoD-type"/>
</dbReference>
<evidence type="ECO:0000313" key="8">
    <source>
        <dbReference type="EMBL" id="GGI09804.1"/>
    </source>
</evidence>
<keyword evidence="9" id="KW-1185">Reference proteome</keyword>
<feature type="domain" description="Nucleoside phosphorylase" evidence="7">
    <location>
        <begin position="19"/>
        <end position="230"/>
    </location>
</feature>
<dbReference type="EMBL" id="BMHA01000019">
    <property type="protein sequence ID" value="GGI09804.1"/>
    <property type="molecule type" value="Genomic_DNA"/>
</dbReference>
<dbReference type="RefSeq" id="WP_229730700.1">
    <property type="nucleotide sequence ID" value="NZ_BMHA01000019.1"/>
</dbReference>
<gene>
    <name evidence="8" type="primary">deoD</name>
    <name evidence="8" type="ORF">GCM10011354_35890</name>
</gene>